<proteinExistence type="predicted"/>
<reference evidence="2 3" key="1">
    <citation type="journal article" date="2011" name="J. Gen. Appl. Microbiol.">
        <title>Draft genome sequencing of the enigmatic yeast Saitoella complicata.</title>
        <authorList>
            <person name="Nishida H."/>
            <person name="Hamamoto M."/>
            <person name="Sugiyama J."/>
        </authorList>
    </citation>
    <scope>NUCLEOTIDE SEQUENCE [LARGE SCALE GENOMIC DNA]</scope>
    <source>
        <strain evidence="2 3">NRRL Y-17804</strain>
    </source>
</reference>
<feature type="compositionally biased region" description="Low complexity" evidence="1">
    <location>
        <begin position="112"/>
        <end position="123"/>
    </location>
</feature>
<organism evidence="2 3">
    <name type="scientific">Saitoella complicata (strain BCRC 22490 / CBS 7301 / JCM 7358 / NBRC 10748 / NRRL Y-17804)</name>
    <dbReference type="NCBI Taxonomy" id="698492"/>
    <lineage>
        <taxon>Eukaryota</taxon>
        <taxon>Fungi</taxon>
        <taxon>Dikarya</taxon>
        <taxon>Ascomycota</taxon>
        <taxon>Taphrinomycotina</taxon>
        <taxon>Taphrinomycotina incertae sedis</taxon>
        <taxon>Saitoella</taxon>
    </lineage>
</organism>
<gene>
    <name evidence="2" type="ORF">G7K_2754-t1</name>
</gene>
<evidence type="ECO:0000256" key="1">
    <source>
        <dbReference type="SAM" id="MobiDB-lite"/>
    </source>
</evidence>
<comment type="caution">
    <text evidence="2">The sequence shown here is derived from an EMBL/GenBank/DDBJ whole genome shotgun (WGS) entry which is preliminary data.</text>
</comment>
<reference evidence="2 3" key="2">
    <citation type="journal article" date="2014" name="J. Gen. Appl. Microbiol.">
        <title>The early diverging ascomycetous budding yeast Saitoella complicata has three histone deacetylases belonging to the Clr6, Hos2, and Rpd3 lineages.</title>
        <authorList>
            <person name="Nishida H."/>
            <person name="Matsumoto T."/>
            <person name="Kondo S."/>
            <person name="Hamamoto M."/>
            <person name="Yoshikawa H."/>
        </authorList>
    </citation>
    <scope>NUCLEOTIDE SEQUENCE [LARGE SCALE GENOMIC DNA]</scope>
    <source>
        <strain evidence="2 3">NRRL Y-17804</strain>
    </source>
</reference>
<feature type="region of interest" description="Disordered" evidence="1">
    <location>
        <begin position="84"/>
        <end position="123"/>
    </location>
</feature>
<evidence type="ECO:0000313" key="3">
    <source>
        <dbReference type="Proteomes" id="UP000033140"/>
    </source>
</evidence>
<dbReference type="Proteomes" id="UP000033140">
    <property type="component" value="Unassembled WGS sequence"/>
</dbReference>
<evidence type="ECO:0000313" key="2">
    <source>
        <dbReference type="EMBL" id="GAO48581.1"/>
    </source>
</evidence>
<sequence length="336" mass="38508">MVSFSGLFNSAKFAAKTAVAKWAQPASVFVEETTLVVSTSCPVDPMHKTPAFLEMINDVTARSKAANAWIDAFNDANPLVPVDAVKPPVPLPPRRQSVTPSEPESIFDGEVSTSTTTASTDVSSIRERRHAVWPMSWPEPEDEEDEYEWAEERCDVDVRNRGFLQLNQPPQTLEYRKKMGMTLPRINTMMEPVYYGEMTQANMEDMECPTPSPLAVFGPQTWNEYGSAEMDKQMDELDAWTGGVEKHVVSPTDWKRVAKQYDVIDEDEIEEQRVRDMSVSDFLKYENEKRRREIAEGNKPTPAEQLRLCEAARLLMEREEEERRRDEEEYSWIPGW</sequence>
<name>A0A0E9NFW7_SAICN</name>
<keyword evidence="3" id="KW-1185">Reference proteome</keyword>
<protein>
    <submittedName>
        <fullName evidence="2">Uncharacterized protein</fullName>
    </submittedName>
</protein>
<accession>A0A0E9NFW7</accession>
<dbReference type="AlphaFoldDB" id="A0A0E9NFW7"/>
<reference evidence="2 3" key="3">
    <citation type="journal article" date="2015" name="Genome Announc.">
        <title>Draft Genome Sequence of the Archiascomycetous Yeast Saitoella complicata.</title>
        <authorList>
            <person name="Yamauchi K."/>
            <person name="Kondo S."/>
            <person name="Hamamoto M."/>
            <person name="Takahashi Y."/>
            <person name="Ogura Y."/>
            <person name="Hayashi T."/>
            <person name="Nishida H."/>
        </authorList>
    </citation>
    <scope>NUCLEOTIDE SEQUENCE [LARGE SCALE GENOMIC DNA]</scope>
    <source>
        <strain evidence="2 3">NRRL Y-17804</strain>
    </source>
</reference>
<dbReference type="EMBL" id="BACD03000015">
    <property type="protein sequence ID" value="GAO48581.1"/>
    <property type="molecule type" value="Genomic_DNA"/>
</dbReference>